<dbReference type="Pfam" id="PF12802">
    <property type="entry name" value="MarR_2"/>
    <property type="match status" value="1"/>
</dbReference>
<comment type="similarity">
    <text evidence="1">Belongs to the ROK (NagC/XylR) family.</text>
</comment>
<name>A0A5C5BCT3_9MICO</name>
<evidence type="ECO:0000256" key="1">
    <source>
        <dbReference type="ARBA" id="ARBA00006479"/>
    </source>
</evidence>
<dbReference type="Proteomes" id="UP000313849">
    <property type="component" value="Unassembled WGS sequence"/>
</dbReference>
<dbReference type="Pfam" id="PF00480">
    <property type="entry name" value="ROK"/>
    <property type="match status" value="1"/>
</dbReference>
<dbReference type="SUPFAM" id="SSF53067">
    <property type="entry name" value="Actin-like ATPase domain"/>
    <property type="match status" value="1"/>
</dbReference>
<dbReference type="PANTHER" id="PTHR18964:SF149">
    <property type="entry name" value="BIFUNCTIONAL UDP-N-ACETYLGLUCOSAMINE 2-EPIMERASE_N-ACETYLMANNOSAMINE KINASE"/>
    <property type="match status" value="1"/>
</dbReference>
<dbReference type="EMBL" id="VENP01000026">
    <property type="protein sequence ID" value="TNU74061.1"/>
    <property type="molecule type" value="Genomic_DNA"/>
</dbReference>
<feature type="compositionally biased region" description="Basic and acidic residues" evidence="2">
    <location>
        <begin position="25"/>
        <end position="34"/>
    </location>
</feature>
<evidence type="ECO:0000313" key="4">
    <source>
        <dbReference type="EMBL" id="TNU74061.1"/>
    </source>
</evidence>
<reference evidence="4 5" key="1">
    <citation type="submission" date="2019-06" db="EMBL/GenBank/DDBJ databases">
        <title>Draft genome sequence of Miniimonas arenae KCTC 19750T isolated from sea sand.</title>
        <authorList>
            <person name="Park S.-J."/>
        </authorList>
    </citation>
    <scope>NUCLEOTIDE SEQUENCE [LARGE SCALE GENOMIC DNA]</scope>
    <source>
        <strain evidence="4 5">KCTC 19750</strain>
    </source>
</reference>
<dbReference type="SUPFAM" id="SSF46785">
    <property type="entry name" value="Winged helix' DNA-binding domain"/>
    <property type="match status" value="1"/>
</dbReference>
<evidence type="ECO:0000259" key="3">
    <source>
        <dbReference type="Pfam" id="PF12802"/>
    </source>
</evidence>
<dbReference type="PANTHER" id="PTHR18964">
    <property type="entry name" value="ROK (REPRESSOR, ORF, KINASE) FAMILY"/>
    <property type="match status" value="1"/>
</dbReference>
<protein>
    <submittedName>
        <fullName evidence="4">ROK family transcriptional regulator</fullName>
    </submittedName>
</protein>
<dbReference type="InterPro" id="IPR000600">
    <property type="entry name" value="ROK"/>
</dbReference>
<accession>A0A5C5BCT3</accession>
<evidence type="ECO:0000313" key="5">
    <source>
        <dbReference type="Proteomes" id="UP000313849"/>
    </source>
</evidence>
<sequence>MCATVNPVDEDLGEPRGVSASARDASPRGRRDAARQGALRTHNLALVLEHVARAEPLSRAEVAERAGLTRATVSSLVELLLAARILEWSPSTTARTVGRPAAPVRLARGTLAGLGLEVGANHLAAVVVDLTGARLAQREVRGDFAAPSPADTLARLATLASLTWQQAAAQHPGLTLLGVEVAVPGIVRDGVVLDAPRLAWVDVPAEAIVRAALRDARGADASDEIPVAVGNEASLAAVAEAHARGGASFLYLSGGIGVGGAHVVDGRVQGGAHGFATELGHLTVDPAGPRCRCGATGCLEQYVGAQALARTPLPEAGWALGVALAAAVNLLDVETLVLGGTLAPLLPQLRAPLEAELATRVLAYPWARPALDAARVHDLPSLQGAALGPVLAVLADPERVVVGHGTD</sequence>
<keyword evidence="5" id="KW-1185">Reference proteome</keyword>
<dbReference type="InterPro" id="IPR043129">
    <property type="entry name" value="ATPase_NBD"/>
</dbReference>
<dbReference type="AlphaFoldDB" id="A0A5C5BCT3"/>
<dbReference type="Gene3D" id="1.10.10.10">
    <property type="entry name" value="Winged helix-like DNA-binding domain superfamily/Winged helix DNA-binding domain"/>
    <property type="match status" value="1"/>
</dbReference>
<dbReference type="Gene3D" id="3.30.420.40">
    <property type="match status" value="3"/>
</dbReference>
<dbReference type="GO" id="GO:0003700">
    <property type="term" value="F:DNA-binding transcription factor activity"/>
    <property type="evidence" value="ECO:0007669"/>
    <property type="project" value="InterPro"/>
</dbReference>
<feature type="domain" description="HTH marR-type" evidence="3">
    <location>
        <begin position="46"/>
        <end position="87"/>
    </location>
</feature>
<dbReference type="InterPro" id="IPR000835">
    <property type="entry name" value="HTH_MarR-typ"/>
</dbReference>
<feature type="region of interest" description="Disordered" evidence="2">
    <location>
        <begin position="1"/>
        <end position="36"/>
    </location>
</feature>
<proteinExistence type="inferred from homology"/>
<evidence type="ECO:0000256" key="2">
    <source>
        <dbReference type="SAM" id="MobiDB-lite"/>
    </source>
</evidence>
<dbReference type="InterPro" id="IPR036388">
    <property type="entry name" value="WH-like_DNA-bd_sf"/>
</dbReference>
<dbReference type="InterPro" id="IPR036390">
    <property type="entry name" value="WH_DNA-bd_sf"/>
</dbReference>
<organism evidence="4 5">
    <name type="scientific">Miniimonas arenae</name>
    <dbReference type="NCBI Taxonomy" id="676201"/>
    <lineage>
        <taxon>Bacteria</taxon>
        <taxon>Bacillati</taxon>
        <taxon>Actinomycetota</taxon>
        <taxon>Actinomycetes</taxon>
        <taxon>Micrococcales</taxon>
        <taxon>Beutenbergiaceae</taxon>
        <taxon>Miniimonas</taxon>
    </lineage>
</organism>
<comment type="caution">
    <text evidence="4">The sequence shown here is derived from an EMBL/GenBank/DDBJ whole genome shotgun (WGS) entry which is preliminary data.</text>
</comment>
<dbReference type="OrthoDB" id="5174513at2"/>
<gene>
    <name evidence="4" type="ORF">FH969_08340</name>
</gene>